<accession>A0A5M6ITU5</accession>
<evidence type="ECO:0000313" key="3">
    <source>
        <dbReference type="Proteomes" id="UP000325255"/>
    </source>
</evidence>
<gene>
    <name evidence="2" type="ORF">F1189_14505</name>
</gene>
<dbReference type="Pfam" id="PF13467">
    <property type="entry name" value="RHH_4"/>
    <property type="match status" value="1"/>
</dbReference>
<dbReference type="InterPro" id="IPR038268">
    <property type="entry name" value="RHH_sf"/>
</dbReference>
<dbReference type="Proteomes" id="UP000325255">
    <property type="component" value="Unassembled WGS sequence"/>
</dbReference>
<reference evidence="2 3" key="1">
    <citation type="submission" date="2019-09" db="EMBL/GenBank/DDBJ databases">
        <title>Genome sequence of Rhodovastum atsumiense, a diverse member of the Acetobacteraceae family of non-sulfur purple photosynthetic bacteria.</title>
        <authorList>
            <person name="Meyer T."/>
            <person name="Kyndt J."/>
        </authorList>
    </citation>
    <scope>NUCLEOTIDE SEQUENCE [LARGE SCALE GENOMIC DNA]</scope>
    <source>
        <strain evidence="2 3">DSM 21279</strain>
    </source>
</reference>
<dbReference type="AlphaFoldDB" id="A0A5M6ITU5"/>
<feature type="domain" description="Ribbon-helix-helix" evidence="1">
    <location>
        <begin position="62"/>
        <end position="123"/>
    </location>
</feature>
<dbReference type="OrthoDB" id="7477016at2"/>
<proteinExistence type="predicted"/>
<dbReference type="InterPro" id="IPR027373">
    <property type="entry name" value="RHH_dom"/>
</dbReference>
<protein>
    <submittedName>
        <fullName evidence="2">Ribbon-helix-helix domain-containing protein</fullName>
    </submittedName>
</protein>
<keyword evidence="3" id="KW-1185">Reference proteome</keyword>
<evidence type="ECO:0000259" key="1">
    <source>
        <dbReference type="Pfam" id="PF13467"/>
    </source>
</evidence>
<dbReference type="Gene3D" id="1.10.3990.20">
    <property type="entry name" value="protein bp1543"/>
    <property type="match status" value="1"/>
</dbReference>
<organism evidence="2 3">
    <name type="scientific">Rhodovastum atsumiense</name>
    <dbReference type="NCBI Taxonomy" id="504468"/>
    <lineage>
        <taxon>Bacteria</taxon>
        <taxon>Pseudomonadati</taxon>
        <taxon>Pseudomonadota</taxon>
        <taxon>Alphaproteobacteria</taxon>
        <taxon>Acetobacterales</taxon>
        <taxon>Acetobacteraceae</taxon>
        <taxon>Rhodovastum</taxon>
    </lineage>
</organism>
<name>A0A5M6ITU5_9PROT</name>
<sequence length="149" mass="16177">MGAITLCHGESGHLRAAPCWQRINTDLITTRSLAGNLHLTNRAAFSRKPTMGVAAVATSRLISRNVKGSQGRTSMRLEPELWDALEEMCRRERMPIREMVRRIGAEAPPGGRTSAVRVRLITYFREAATEGGHVAAGHGALPSDTVMSG</sequence>
<evidence type="ECO:0000313" key="2">
    <source>
        <dbReference type="EMBL" id="KAA5611349.1"/>
    </source>
</evidence>
<dbReference type="EMBL" id="VWPK01000021">
    <property type="protein sequence ID" value="KAA5611349.1"/>
    <property type="molecule type" value="Genomic_DNA"/>
</dbReference>
<comment type="caution">
    <text evidence="2">The sequence shown here is derived from an EMBL/GenBank/DDBJ whole genome shotgun (WGS) entry which is preliminary data.</text>
</comment>